<evidence type="ECO:0000313" key="2">
    <source>
        <dbReference type="Proteomes" id="UP000698752"/>
    </source>
</evidence>
<keyword evidence="2" id="KW-1185">Reference proteome</keyword>
<name>A0ABS5EFA3_9PROT</name>
<evidence type="ECO:0008006" key="3">
    <source>
        <dbReference type="Google" id="ProtNLM"/>
    </source>
</evidence>
<dbReference type="EMBL" id="JAAEDI010000007">
    <property type="protein sequence ID" value="MBR0649693.1"/>
    <property type="molecule type" value="Genomic_DNA"/>
</dbReference>
<proteinExistence type="predicted"/>
<reference evidence="2" key="1">
    <citation type="journal article" date="2021" name="Syst. Appl. Microbiol.">
        <title>Roseomonas hellenica sp. nov., isolated from roots of wild-growing Alkanna tinctoria.</title>
        <authorList>
            <person name="Rat A."/>
            <person name="Naranjo H.D."/>
            <person name="Lebbe L."/>
            <person name="Cnockaert M."/>
            <person name="Krigas N."/>
            <person name="Grigoriadou K."/>
            <person name="Maloupa E."/>
            <person name="Willems A."/>
        </authorList>
    </citation>
    <scope>NUCLEOTIDE SEQUENCE [LARGE SCALE GENOMIC DNA]</scope>
    <source>
        <strain evidence="2">LMG 31159</strain>
    </source>
</reference>
<accession>A0ABS5EFA3</accession>
<protein>
    <recommendedName>
        <fullName evidence="3">Phytanoyl-CoA dioxygenase</fullName>
    </recommendedName>
</protein>
<sequence length="296" mass="32518">MIPYAQLDPRRAGFQMGHALTYYAQRVVTPRPVRRAITGAITFFIRSRQGAATPTGMQRELATLRRDGIAVLDPMFDADQLREVRDYFLAAPMTLSGGRRATLGEVPNGTRAAAYDLSTVLDCPHVLAAVNHPDLLGLAGAYLGCKPTLSSLGVRWSFPRGEGVEDVQQWHRDCDDWRTVKVFVYLTEVDAGAGPHEYLRGSHTSRAALRNERFTLESLTARFGKDSVATICGPPGTTFAGDVAGVHRGVPPRQSARLLLQVQYSLLPIGCFDYTPLRRDDAGSVDAYTNRLIVRS</sequence>
<evidence type="ECO:0000313" key="1">
    <source>
        <dbReference type="EMBL" id="MBR0649693.1"/>
    </source>
</evidence>
<organism evidence="1 2">
    <name type="scientific">Neoroseomonas terrae</name>
    <dbReference type="NCBI Taxonomy" id="424799"/>
    <lineage>
        <taxon>Bacteria</taxon>
        <taxon>Pseudomonadati</taxon>
        <taxon>Pseudomonadota</taxon>
        <taxon>Alphaproteobacteria</taxon>
        <taxon>Acetobacterales</taxon>
        <taxon>Acetobacteraceae</taxon>
        <taxon>Neoroseomonas</taxon>
    </lineage>
</organism>
<dbReference type="Pfam" id="PF05721">
    <property type="entry name" value="PhyH"/>
    <property type="match status" value="1"/>
</dbReference>
<dbReference type="InterPro" id="IPR008775">
    <property type="entry name" value="Phytyl_CoA_dOase-like"/>
</dbReference>
<comment type="caution">
    <text evidence="1">The sequence shown here is derived from an EMBL/GenBank/DDBJ whole genome shotgun (WGS) entry which is preliminary data.</text>
</comment>
<dbReference type="Gene3D" id="2.60.120.620">
    <property type="entry name" value="q2cbj1_9rhob like domain"/>
    <property type="match status" value="1"/>
</dbReference>
<dbReference type="SUPFAM" id="SSF51197">
    <property type="entry name" value="Clavaminate synthase-like"/>
    <property type="match status" value="1"/>
</dbReference>
<dbReference type="RefSeq" id="WP_211867858.1">
    <property type="nucleotide sequence ID" value="NZ_JAAEDI010000007.1"/>
</dbReference>
<gene>
    <name evidence="1" type="ORF">GXW78_08470</name>
</gene>
<dbReference type="Proteomes" id="UP000698752">
    <property type="component" value="Unassembled WGS sequence"/>
</dbReference>